<reference evidence="2" key="2">
    <citation type="submission" date="2003-03" db="EMBL/GenBank/DDBJ databases">
        <authorList>
            <person name="Buell R."/>
        </authorList>
    </citation>
    <scope>NUCLEOTIDE SEQUENCE</scope>
</reference>
<organism evidence="1 3">
    <name type="scientific">Oryza sativa subsp. japonica</name>
    <name type="common">Rice</name>
    <dbReference type="NCBI Taxonomy" id="39947"/>
    <lineage>
        <taxon>Eukaryota</taxon>
        <taxon>Viridiplantae</taxon>
        <taxon>Streptophyta</taxon>
        <taxon>Embryophyta</taxon>
        <taxon>Tracheophyta</taxon>
        <taxon>Spermatophyta</taxon>
        <taxon>Magnoliopsida</taxon>
        <taxon>Liliopsida</taxon>
        <taxon>Poales</taxon>
        <taxon>Poaceae</taxon>
        <taxon>BOP clade</taxon>
        <taxon>Oryzoideae</taxon>
        <taxon>Oryzeae</taxon>
        <taxon>Oryzinae</taxon>
        <taxon>Oryza</taxon>
        <taxon>Oryza sativa</taxon>
    </lineage>
</organism>
<reference evidence="1" key="1">
    <citation type="submission" date="2003-02" db="EMBL/GenBank/DDBJ databases">
        <authorList>
            <person name="Buell R."/>
            <person name="Liu J."/>
            <person name="Childs K."/>
            <person name="Zaborsky J."/>
            <person name="Tallon L."/>
            <person name="Wirtz U."/>
            <person name="Wei F."/>
            <person name="Kuang H."/>
            <person name="Zhang P."/>
            <person name="Marano M."/>
            <person name="Baker B."/>
        </authorList>
    </citation>
    <scope>NUCLEOTIDE SEQUENCE</scope>
</reference>
<dbReference type="AlphaFoldDB" id="Q10H81"/>
<dbReference type="EMBL" id="AC090874">
    <property type="protein sequence ID" value="AAN08229.1"/>
    <property type="molecule type" value="Genomic_DNA"/>
</dbReference>
<name>Q10H81_ORYSJ</name>
<proteinExistence type="predicted"/>
<evidence type="ECO:0000313" key="3">
    <source>
        <dbReference type="Proteomes" id="UP000000763"/>
    </source>
</evidence>
<gene>
    <name evidence="2" type="primary">OSJNBa0087M10.6</name>
    <name evidence="1" type="ORF">OJ1523_A02.20</name>
</gene>
<dbReference type="EMBL" id="AC109602">
    <property type="protein sequence ID" value="AAO59988.1"/>
    <property type="molecule type" value="Genomic_DNA"/>
</dbReference>
<reference evidence="2" key="5">
    <citation type="submission" date="2006-01" db="EMBL/GenBank/DDBJ databases">
        <title>Oryza sativa chromosome 3 BAC OSJNBa0087M10 genomic sequence.</title>
        <authorList>
            <person name="Buell C.R."/>
            <person name="Yuan Q."/>
            <person name="Ouyang S."/>
            <person name="Liu J."/>
            <person name="Gansberger K."/>
            <person name="Jones K.M."/>
            <person name="Overton II L.L."/>
            <person name="Tsitrin T."/>
            <person name="Kim M.M."/>
            <person name="Bera J.J."/>
            <person name="Jin S.S."/>
            <person name="Fadrosh D.W."/>
            <person name="Tallon L.J."/>
            <person name="Koo H."/>
            <person name="Zismann V."/>
            <person name="Hsiao J."/>
            <person name="Blunt S."/>
            <person name="Vanaken S.S."/>
            <person name="Riedmuller S.B."/>
            <person name="Utterback T.T."/>
            <person name="Feldblyum T.V."/>
            <person name="Yang Q.Q."/>
            <person name="Haas B.J."/>
            <person name="Suh B.B."/>
            <person name="Peterson J.J."/>
            <person name="Quackenbush J."/>
            <person name="White O."/>
            <person name="Salzberg S.L."/>
            <person name="Fraser C.M."/>
        </authorList>
    </citation>
    <scope>NUCLEOTIDE SEQUENCE</scope>
</reference>
<protein>
    <submittedName>
        <fullName evidence="1">Uncharacterized protein</fullName>
    </submittedName>
</protein>
<dbReference type="Proteomes" id="UP000000763">
    <property type="component" value="Chromosome 3"/>
</dbReference>
<reference evidence="3" key="3">
    <citation type="journal article" date="2005" name="Nature">
        <title>The map-based sequence of the rice genome.</title>
        <authorList>
            <consortium name="International rice genome sequencing project (IRGSP)"/>
            <person name="Matsumoto T."/>
            <person name="Wu J."/>
            <person name="Kanamori H."/>
            <person name="Katayose Y."/>
            <person name="Fujisawa M."/>
            <person name="Namiki N."/>
            <person name="Mizuno H."/>
            <person name="Yamamoto K."/>
            <person name="Antonio B.A."/>
            <person name="Baba T."/>
            <person name="Sakata K."/>
            <person name="Nagamura Y."/>
            <person name="Aoki H."/>
            <person name="Arikawa K."/>
            <person name="Arita K."/>
            <person name="Bito T."/>
            <person name="Chiden Y."/>
            <person name="Fujitsuka N."/>
            <person name="Fukunaka R."/>
            <person name="Hamada M."/>
            <person name="Harada C."/>
            <person name="Hayashi A."/>
            <person name="Hijishita S."/>
            <person name="Honda M."/>
            <person name="Hosokawa S."/>
            <person name="Ichikawa Y."/>
            <person name="Idonuma A."/>
            <person name="Iijima M."/>
            <person name="Ikeda M."/>
            <person name="Ikeno M."/>
            <person name="Ito K."/>
            <person name="Ito S."/>
            <person name="Ito T."/>
            <person name="Ito Y."/>
            <person name="Ito Y."/>
            <person name="Iwabuchi A."/>
            <person name="Kamiya K."/>
            <person name="Karasawa W."/>
            <person name="Kurita K."/>
            <person name="Katagiri S."/>
            <person name="Kikuta A."/>
            <person name="Kobayashi H."/>
            <person name="Kobayashi N."/>
            <person name="Machita K."/>
            <person name="Maehara T."/>
            <person name="Masukawa M."/>
            <person name="Mizubayashi T."/>
            <person name="Mukai Y."/>
            <person name="Nagasaki H."/>
            <person name="Nagata Y."/>
            <person name="Naito S."/>
            <person name="Nakashima M."/>
            <person name="Nakama Y."/>
            <person name="Nakamichi Y."/>
            <person name="Nakamura M."/>
            <person name="Meguro A."/>
            <person name="Negishi M."/>
            <person name="Ohta I."/>
            <person name="Ohta T."/>
            <person name="Okamoto M."/>
            <person name="Ono N."/>
            <person name="Saji S."/>
            <person name="Sakaguchi M."/>
            <person name="Sakai K."/>
            <person name="Shibata M."/>
            <person name="Shimokawa T."/>
            <person name="Song J."/>
            <person name="Takazaki Y."/>
            <person name="Terasawa K."/>
            <person name="Tsugane M."/>
            <person name="Tsuji K."/>
            <person name="Ueda S."/>
            <person name="Waki K."/>
            <person name="Yamagata H."/>
            <person name="Yamamoto M."/>
            <person name="Yamamoto S."/>
            <person name="Yamane H."/>
            <person name="Yoshiki S."/>
            <person name="Yoshihara R."/>
            <person name="Yukawa K."/>
            <person name="Zhong H."/>
            <person name="Yano M."/>
            <person name="Yuan Q."/>
            <person name="Ouyang S."/>
            <person name="Liu J."/>
            <person name="Jones K.M."/>
            <person name="Gansberger K."/>
            <person name="Moffat K."/>
            <person name="Hill J."/>
            <person name="Bera J."/>
            <person name="Fadrosh D."/>
            <person name="Jin S."/>
            <person name="Johri S."/>
            <person name="Kim M."/>
            <person name="Overton L."/>
            <person name="Reardon M."/>
            <person name="Tsitrin T."/>
            <person name="Vuong H."/>
            <person name="Weaver B."/>
            <person name="Ciecko A."/>
            <person name="Tallon L."/>
            <person name="Jackson J."/>
            <person name="Pai G."/>
            <person name="Aken S.V."/>
            <person name="Utterback T."/>
            <person name="Reidmuller S."/>
            <person name="Feldblyum T."/>
            <person name="Hsiao J."/>
            <person name="Zismann V."/>
            <person name="Iobst S."/>
            <person name="de Vazeille A.R."/>
            <person name="Buell C.R."/>
            <person name="Ying K."/>
            <person name="Li Y."/>
            <person name="Lu T."/>
            <person name="Huang Y."/>
            <person name="Zhao Q."/>
            <person name="Feng Q."/>
            <person name="Zhang L."/>
            <person name="Zhu J."/>
            <person name="Weng Q."/>
            <person name="Mu J."/>
            <person name="Lu Y."/>
            <person name="Fan D."/>
            <person name="Liu Y."/>
            <person name="Guan J."/>
            <person name="Zhang Y."/>
            <person name="Yu S."/>
            <person name="Liu X."/>
            <person name="Zhang Y."/>
            <person name="Hong G."/>
            <person name="Han B."/>
            <person name="Choisne N."/>
            <person name="Demange N."/>
            <person name="Orjeda G."/>
            <person name="Samain S."/>
            <person name="Cattolico L."/>
            <person name="Pelletier E."/>
            <person name="Couloux A."/>
            <person name="Segurens B."/>
            <person name="Wincker P."/>
            <person name="D'Hont A."/>
            <person name="Scarpelli C."/>
            <person name="Weissenbach J."/>
            <person name="Salanoubat M."/>
            <person name="Quetier F."/>
            <person name="Yu Y."/>
            <person name="Kim H.R."/>
            <person name="Rambo T."/>
            <person name="Currie J."/>
            <person name="Collura K."/>
            <person name="Luo M."/>
            <person name="Yang T."/>
            <person name="Ammiraju J.S.S."/>
            <person name="Engler F."/>
            <person name="Soderlund C."/>
            <person name="Wing R.A."/>
            <person name="Palmer L.E."/>
            <person name="de la Bastide M."/>
            <person name="Spiegel L."/>
            <person name="Nascimento L."/>
            <person name="Zutavern T."/>
            <person name="O'Shaughnessy A."/>
            <person name="Dike S."/>
            <person name="Dedhia N."/>
            <person name="Preston R."/>
            <person name="Balija V."/>
            <person name="McCombie W.R."/>
            <person name="Chow T."/>
            <person name="Chen H."/>
            <person name="Chung M."/>
            <person name="Chen C."/>
            <person name="Shaw J."/>
            <person name="Wu H."/>
            <person name="Hsiao K."/>
            <person name="Chao Y."/>
            <person name="Chu M."/>
            <person name="Cheng C."/>
            <person name="Hour A."/>
            <person name="Lee P."/>
            <person name="Lin S."/>
            <person name="Lin Y."/>
            <person name="Liou J."/>
            <person name="Liu S."/>
            <person name="Hsing Y."/>
            <person name="Raghuvanshi S."/>
            <person name="Mohanty A."/>
            <person name="Bharti A.K."/>
            <person name="Gaur A."/>
            <person name="Gupta V."/>
            <person name="Kumar D."/>
            <person name="Ravi V."/>
            <person name="Vij S."/>
            <person name="Kapur A."/>
            <person name="Khurana P."/>
            <person name="Khurana P."/>
            <person name="Khurana J.P."/>
            <person name="Tyagi A.K."/>
            <person name="Gaikwad K."/>
            <person name="Singh A."/>
            <person name="Dalal V."/>
            <person name="Srivastava S."/>
            <person name="Dixit A."/>
            <person name="Pal A.K."/>
            <person name="Ghazi I.A."/>
            <person name="Yadav M."/>
            <person name="Pandit A."/>
            <person name="Bhargava A."/>
            <person name="Sureshbabu K."/>
            <person name="Batra K."/>
            <person name="Sharma T.R."/>
            <person name="Mohapatra T."/>
            <person name="Singh N.K."/>
            <person name="Messing J."/>
            <person name="Nelson A.B."/>
            <person name="Fuks G."/>
            <person name="Kavchok S."/>
            <person name="Keizer G."/>
            <person name="Linton E."/>
            <person name="Llaca V."/>
            <person name="Song R."/>
            <person name="Tanyolac B."/>
            <person name="Young S."/>
            <person name="Ho-Il K."/>
            <person name="Hahn J.H."/>
            <person name="Sangsakoo G."/>
            <person name="Vanavichit A."/>
            <person name="de Mattos Luiz.A.T."/>
            <person name="Zimmer P.D."/>
            <person name="Malone G."/>
            <person name="Dellagostin O."/>
            <person name="de Oliveira A.C."/>
            <person name="Bevan M."/>
            <person name="Bancroft I."/>
            <person name="Minx P."/>
            <person name="Cordum H."/>
            <person name="Wilson R."/>
            <person name="Cheng Z."/>
            <person name="Jin W."/>
            <person name="Jiang J."/>
            <person name="Leong S.A."/>
            <person name="Iwama H."/>
            <person name="Gojobori T."/>
            <person name="Itoh T."/>
            <person name="Niimura Y."/>
            <person name="Fujii Y."/>
            <person name="Habara T."/>
            <person name="Sakai H."/>
            <person name="Sato Y."/>
            <person name="Wilson G."/>
            <person name="Kumar K."/>
            <person name="McCouch S."/>
            <person name="Juretic N."/>
            <person name="Hoen D."/>
            <person name="Wright S."/>
            <person name="Bruskiewich R."/>
            <person name="Bureau T."/>
            <person name="Miyao A."/>
            <person name="Hirochika H."/>
            <person name="Nishikawa T."/>
            <person name="Kadowaki K."/>
            <person name="Sugiura M."/>
            <person name="Burr B."/>
            <person name="Sasaki T."/>
        </authorList>
    </citation>
    <scope>NUCLEOTIDE SEQUENCE [LARGE SCALE GENOMIC DNA]</scope>
    <source>
        <strain evidence="3">cv. Nipponbare</strain>
    </source>
</reference>
<reference evidence="3" key="6">
    <citation type="journal article" date="2008" name="Nucleic Acids Res.">
        <title>The rice annotation project database (RAP-DB): 2008 update.</title>
        <authorList>
            <consortium name="The rice annotation project (RAP)"/>
        </authorList>
    </citation>
    <scope>GENOME REANNOTATION</scope>
    <source>
        <strain evidence="3">cv. Nipponbare</strain>
    </source>
</reference>
<sequence>MRQERSIQVRTAEKRNTLLPGAKPGFIARGCGQGEQVISQVSTISMGSDRGVLAPFGTPCSCAPAYSRAWLIEYGIQPLNL</sequence>
<reference evidence="1" key="4">
    <citation type="submission" date="2006-01" db="EMBL/GenBank/DDBJ databases">
        <title>Oryza sativa chromosome 3 BAC OJ1523_A02 genomic sequence.</title>
        <authorList>
            <person name="Buell C.R."/>
            <person name="Yuan Q."/>
            <person name="Ouyang S."/>
            <person name="Liu J."/>
            <person name="Gansberger K."/>
            <person name="Jones K.M."/>
            <person name="Overton II L.L."/>
            <person name="Tsitrin T."/>
            <person name="Kim M.M."/>
            <person name="Bera J.J."/>
            <person name="Jin S.S."/>
            <person name="Fadrosh D.W."/>
            <person name="Tallon L.J."/>
            <person name="Koo H."/>
            <person name="Zismann V."/>
            <person name="Hsiao J."/>
            <person name="Blunt S."/>
            <person name="Vanaken S.S."/>
            <person name="Riedmuller S.B."/>
            <person name="Utterback T.T."/>
            <person name="Feldblyum T.V."/>
            <person name="Yang Q.Q."/>
            <person name="Haas B.J."/>
            <person name="Suh B.B."/>
            <person name="Peterson J.J."/>
            <person name="Quackenbush J."/>
            <person name="White O."/>
            <person name="Salzberg S.L."/>
            <person name="Fraser C.M."/>
        </authorList>
    </citation>
    <scope>NUCLEOTIDE SEQUENCE</scope>
</reference>
<evidence type="ECO:0000313" key="2">
    <source>
        <dbReference type="EMBL" id="AAO59988.1"/>
    </source>
</evidence>
<accession>Q10H81</accession>
<evidence type="ECO:0000313" key="1">
    <source>
        <dbReference type="EMBL" id="AAN08229.1"/>
    </source>
</evidence>